<feature type="region of interest" description="Disordered" evidence="1">
    <location>
        <begin position="58"/>
        <end position="111"/>
    </location>
</feature>
<evidence type="ECO:0000313" key="2">
    <source>
        <dbReference type="EMBL" id="KZV84461.1"/>
    </source>
</evidence>
<evidence type="ECO:0000313" key="3">
    <source>
        <dbReference type="Proteomes" id="UP000077266"/>
    </source>
</evidence>
<accession>A0A165DG04</accession>
<dbReference type="EMBL" id="KV426224">
    <property type="protein sequence ID" value="KZV84461.1"/>
    <property type="molecule type" value="Genomic_DNA"/>
</dbReference>
<dbReference type="Proteomes" id="UP000077266">
    <property type="component" value="Unassembled WGS sequence"/>
</dbReference>
<proteinExistence type="predicted"/>
<dbReference type="InParanoid" id="A0A165DG04"/>
<keyword evidence="3" id="KW-1185">Reference proteome</keyword>
<reference evidence="2 3" key="1">
    <citation type="journal article" date="2016" name="Mol. Biol. Evol.">
        <title>Comparative Genomics of Early-Diverging Mushroom-Forming Fungi Provides Insights into the Origins of Lignocellulose Decay Capabilities.</title>
        <authorList>
            <person name="Nagy L.G."/>
            <person name="Riley R."/>
            <person name="Tritt A."/>
            <person name="Adam C."/>
            <person name="Daum C."/>
            <person name="Floudas D."/>
            <person name="Sun H."/>
            <person name="Yadav J.S."/>
            <person name="Pangilinan J."/>
            <person name="Larsson K.H."/>
            <person name="Matsuura K."/>
            <person name="Barry K."/>
            <person name="Labutti K."/>
            <person name="Kuo R."/>
            <person name="Ohm R.A."/>
            <person name="Bhattacharya S.S."/>
            <person name="Shirouzu T."/>
            <person name="Yoshinaga Y."/>
            <person name="Martin F.M."/>
            <person name="Grigoriev I.V."/>
            <person name="Hibbett D.S."/>
        </authorList>
    </citation>
    <scope>NUCLEOTIDE SEQUENCE [LARGE SCALE GENOMIC DNA]</scope>
    <source>
        <strain evidence="2 3">HHB12029</strain>
    </source>
</reference>
<gene>
    <name evidence="2" type="ORF">EXIGLDRAFT_776528</name>
</gene>
<protein>
    <submittedName>
        <fullName evidence="2">Uncharacterized protein</fullName>
    </submittedName>
</protein>
<sequence>MSQPPRPSTPERGGHDSPAYTGVILTRWMPGYAAVQTATSSPAASPLNAMAGLDWQRIDITTPPSSDSLSSDDDVDIGPQYNAHTGSDRDGDELPSPQSSPLSSPRPITQYPTFSLPLYPTGVYISNDGEDYDSPSPTLSELEDGPDQMGWEPLFLAFIMQTRNCPRDRALRELPAAPCSRDAPCERCRLHPGATIPLCFGEQ</sequence>
<dbReference type="AlphaFoldDB" id="A0A165DG04"/>
<name>A0A165DG04_EXIGL</name>
<organism evidence="2 3">
    <name type="scientific">Exidia glandulosa HHB12029</name>
    <dbReference type="NCBI Taxonomy" id="1314781"/>
    <lineage>
        <taxon>Eukaryota</taxon>
        <taxon>Fungi</taxon>
        <taxon>Dikarya</taxon>
        <taxon>Basidiomycota</taxon>
        <taxon>Agaricomycotina</taxon>
        <taxon>Agaricomycetes</taxon>
        <taxon>Auriculariales</taxon>
        <taxon>Exidiaceae</taxon>
        <taxon>Exidia</taxon>
    </lineage>
</organism>
<feature type="region of interest" description="Disordered" evidence="1">
    <location>
        <begin position="1"/>
        <end position="21"/>
    </location>
</feature>
<feature type="compositionally biased region" description="Low complexity" evidence="1">
    <location>
        <begin position="95"/>
        <end position="107"/>
    </location>
</feature>
<evidence type="ECO:0000256" key="1">
    <source>
        <dbReference type="SAM" id="MobiDB-lite"/>
    </source>
</evidence>